<dbReference type="SUPFAM" id="SSF47090">
    <property type="entry name" value="PGBD-like"/>
    <property type="match status" value="1"/>
</dbReference>
<feature type="domain" description="L,D-TPase catalytic" evidence="8">
    <location>
        <begin position="226"/>
        <end position="399"/>
    </location>
</feature>
<dbReference type="InterPro" id="IPR005490">
    <property type="entry name" value="LD_TPept_cat_dom"/>
</dbReference>
<evidence type="ECO:0000313" key="9">
    <source>
        <dbReference type="EMBL" id="MBR9726942.1"/>
    </source>
</evidence>
<dbReference type="RefSeq" id="WP_153660483.1">
    <property type="nucleotide sequence ID" value="NZ_JAAIKR010000001.1"/>
</dbReference>
<reference evidence="9 10" key="1">
    <citation type="submission" date="2020-02" db="EMBL/GenBank/DDBJ databases">
        <title>Shewanella WXL01 sp. nov., a marine bacterium isolated from green algae in Luhuitou Fringing Reef (Northern South China Sea).</title>
        <authorList>
            <person name="Wang X."/>
        </authorList>
    </citation>
    <scope>NUCLEOTIDE SEQUENCE [LARGE SCALE GENOMIC DNA]</scope>
    <source>
        <strain evidence="9 10">MCCC 1A01895</strain>
    </source>
</reference>
<proteinExistence type="inferred from homology"/>
<evidence type="ECO:0000259" key="8">
    <source>
        <dbReference type="PROSITE" id="PS52029"/>
    </source>
</evidence>
<dbReference type="PROSITE" id="PS52029">
    <property type="entry name" value="LD_TPASE"/>
    <property type="match status" value="1"/>
</dbReference>
<evidence type="ECO:0000256" key="7">
    <source>
        <dbReference type="PROSITE-ProRule" id="PRU01373"/>
    </source>
</evidence>
<name>A0ABS5HYX4_9GAMM</name>
<keyword evidence="6 7" id="KW-0961">Cell wall biogenesis/degradation</keyword>
<organism evidence="9 10">
    <name type="scientific">Shewanella intestini</name>
    <dbReference type="NCBI Taxonomy" id="2017544"/>
    <lineage>
        <taxon>Bacteria</taxon>
        <taxon>Pseudomonadati</taxon>
        <taxon>Pseudomonadota</taxon>
        <taxon>Gammaproteobacteria</taxon>
        <taxon>Alteromonadales</taxon>
        <taxon>Shewanellaceae</taxon>
        <taxon>Shewanella</taxon>
    </lineage>
</organism>
<dbReference type="InterPro" id="IPR036366">
    <property type="entry name" value="PGBDSf"/>
</dbReference>
<accession>A0ABS5HYX4</accession>
<comment type="caution">
    <text evidence="9">The sequence shown here is derived from an EMBL/GenBank/DDBJ whole genome shotgun (WGS) entry which is preliminary data.</text>
</comment>
<gene>
    <name evidence="9" type="ORF">G3R48_02905</name>
</gene>
<protein>
    <submittedName>
        <fullName evidence="9">L,D-transpeptidase family protein</fullName>
    </submittedName>
</protein>
<dbReference type="Pfam" id="PF01471">
    <property type="entry name" value="PG_binding_1"/>
    <property type="match status" value="1"/>
</dbReference>
<dbReference type="InterPro" id="IPR052905">
    <property type="entry name" value="LD-transpeptidase_YkuD-like"/>
</dbReference>
<keyword evidence="5 7" id="KW-0573">Peptidoglycan synthesis</keyword>
<evidence type="ECO:0000256" key="1">
    <source>
        <dbReference type="ARBA" id="ARBA00004752"/>
    </source>
</evidence>
<keyword evidence="4 7" id="KW-0133">Cell shape</keyword>
<evidence type="ECO:0000256" key="6">
    <source>
        <dbReference type="ARBA" id="ARBA00023316"/>
    </source>
</evidence>
<sequence>MQVSLMMSLMCFGVCAKIQPHTAERALTEHLQLLALADPSGDWQQYLEIVSGQSYADKLEFKDEIYQQINQFWQHKNVVLPFSRFKNHSNLSSQQIALALEPNVSDYLAVKNIIRKLLWLGQQSSWETIAPGGLLRLGDSHRTINAIALRLWLLGDAAKPLELTSVYSSELHLAVVRFQARHGLKTDGVIGPQTLFWLNRTPYKKAQILAQSFVEKTSYLATIEPRYILVNIPAYKMELVDKQRLVLSSRVIVGKSYRQTPVFKGEISNIVINPTWTVPRKLLRRDVLPKIKGDGHYVAEQQFDVFDYQGKVVKKSPLQWQQEATGRFPYRLVQRPGSHNALGRYKIHFQNDLNVYLHDTPTPELFNEPQRALSSGCVRIEAIQELADWFANNLVIDKRTWKRLQSDYETTQWFSLKQTLPVHFVYWSSWVNEQQVAQFRNDIYQKLIPQVQTQIASAQPVSQNALPIGPLPLNPAVEM</sequence>
<evidence type="ECO:0000256" key="5">
    <source>
        <dbReference type="ARBA" id="ARBA00022984"/>
    </source>
</evidence>
<dbReference type="CDD" id="cd16913">
    <property type="entry name" value="YkuD_like"/>
    <property type="match status" value="1"/>
</dbReference>
<dbReference type="SUPFAM" id="SSF141523">
    <property type="entry name" value="L,D-transpeptidase catalytic domain-like"/>
    <property type="match status" value="1"/>
</dbReference>
<dbReference type="Gene3D" id="2.40.440.10">
    <property type="entry name" value="L,D-transpeptidase catalytic domain-like"/>
    <property type="match status" value="1"/>
</dbReference>
<dbReference type="InterPro" id="IPR002477">
    <property type="entry name" value="Peptidoglycan-bd-like"/>
</dbReference>
<dbReference type="Pfam" id="PF03734">
    <property type="entry name" value="YkuD"/>
    <property type="match status" value="1"/>
</dbReference>
<dbReference type="Gene3D" id="1.10.101.10">
    <property type="entry name" value="PGBD-like superfamily/PGBD"/>
    <property type="match status" value="1"/>
</dbReference>
<feature type="active site" description="Proton donor/acceptor" evidence="7">
    <location>
        <position position="358"/>
    </location>
</feature>
<evidence type="ECO:0000256" key="3">
    <source>
        <dbReference type="ARBA" id="ARBA00022679"/>
    </source>
</evidence>
<comment type="similarity">
    <text evidence="2">Belongs to the YkuD family.</text>
</comment>
<evidence type="ECO:0000256" key="4">
    <source>
        <dbReference type="ARBA" id="ARBA00022960"/>
    </source>
</evidence>
<comment type="pathway">
    <text evidence="1 7">Cell wall biogenesis; peptidoglycan biosynthesis.</text>
</comment>
<dbReference type="PANTHER" id="PTHR41533">
    <property type="entry name" value="L,D-TRANSPEPTIDASE HI_1667-RELATED"/>
    <property type="match status" value="1"/>
</dbReference>
<dbReference type="PANTHER" id="PTHR41533:SF1">
    <property type="entry name" value="L,D-TRANSPEPTIDASE YCBB-RELATED"/>
    <property type="match status" value="1"/>
</dbReference>
<dbReference type="Proteomes" id="UP000811844">
    <property type="component" value="Unassembled WGS sequence"/>
</dbReference>
<evidence type="ECO:0000256" key="2">
    <source>
        <dbReference type="ARBA" id="ARBA00005992"/>
    </source>
</evidence>
<keyword evidence="3" id="KW-0808">Transferase</keyword>
<evidence type="ECO:0000313" key="10">
    <source>
        <dbReference type="Proteomes" id="UP000811844"/>
    </source>
</evidence>
<dbReference type="EMBL" id="JAAIKR010000001">
    <property type="protein sequence ID" value="MBR9726942.1"/>
    <property type="molecule type" value="Genomic_DNA"/>
</dbReference>
<keyword evidence="10" id="KW-1185">Reference proteome</keyword>
<feature type="active site" description="Nucleophile" evidence="7">
    <location>
        <position position="377"/>
    </location>
</feature>
<dbReference type="InterPro" id="IPR036365">
    <property type="entry name" value="PGBD-like_sf"/>
</dbReference>
<dbReference type="InterPro" id="IPR038063">
    <property type="entry name" value="Transpep_catalytic_dom"/>
</dbReference>